<keyword evidence="1" id="KW-0472">Membrane</keyword>
<proteinExistence type="predicted"/>
<gene>
    <name evidence="2" type="ORF">SAMN02927928_1845</name>
</gene>
<accession>A0A1G4RGE0</accession>
<feature type="transmembrane region" description="Helical" evidence="1">
    <location>
        <begin position="57"/>
        <end position="76"/>
    </location>
</feature>
<evidence type="ECO:0000313" key="2">
    <source>
        <dbReference type="EMBL" id="SCW55269.1"/>
    </source>
</evidence>
<dbReference type="AlphaFoldDB" id="A0A1G4RGE0"/>
<protein>
    <submittedName>
        <fullName evidence="2">Uncharacterized protein</fullName>
    </submittedName>
</protein>
<feature type="transmembrane region" description="Helical" evidence="1">
    <location>
        <begin position="12"/>
        <end position="37"/>
    </location>
</feature>
<dbReference type="EMBL" id="FMTS01000002">
    <property type="protein sequence ID" value="SCW55269.1"/>
    <property type="molecule type" value="Genomic_DNA"/>
</dbReference>
<evidence type="ECO:0000313" key="3">
    <source>
        <dbReference type="Proteomes" id="UP000199150"/>
    </source>
</evidence>
<dbReference type="Proteomes" id="UP000199150">
    <property type="component" value="Unassembled WGS sequence"/>
</dbReference>
<organism evidence="2 3">
    <name type="scientific">Asticcacaulis taihuensis</name>
    <dbReference type="NCBI Taxonomy" id="260084"/>
    <lineage>
        <taxon>Bacteria</taxon>
        <taxon>Pseudomonadati</taxon>
        <taxon>Pseudomonadota</taxon>
        <taxon>Alphaproteobacteria</taxon>
        <taxon>Caulobacterales</taxon>
        <taxon>Caulobacteraceae</taxon>
        <taxon>Asticcacaulis</taxon>
    </lineage>
</organism>
<dbReference type="RefSeq" id="WP_139159647.1">
    <property type="nucleotide sequence ID" value="NZ_CBCRYE010000004.1"/>
</dbReference>
<keyword evidence="1" id="KW-1133">Transmembrane helix</keyword>
<name>A0A1G4RGE0_9CAUL</name>
<reference evidence="3" key="1">
    <citation type="submission" date="2016-10" db="EMBL/GenBank/DDBJ databases">
        <authorList>
            <person name="Varghese N."/>
            <person name="Submissions S."/>
        </authorList>
    </citation>
    <scope>NUCLEOTIDE SEQUENCE [LARGE SCALE GENOMIC DNA]</scope>
    <source>
        <strain evidence="3">CGMCC 1.3431</strain>
    </source>
</reference>
<sequence>MVDPGWVSIMRIALPISLVVTGLLLIVGSIWLTWYFFEYESDNAGALFGMTVMPLSVGIGSILTIIGIVVAVVRFANRKK</sequence>
<evidence type="ECO:0000256" key="1">
    <source>
        <dbReference type="SAM" id="Phobius"/>
    </source>
</evidence>
<keyword evidence="1" id="KW-0812">Transmembrane</keyword>
<keyword evidence="3" id="KW-1185">Reference proteome</keyword>
<dbReference type="STRING" id="260084.SAMN02927928_1845"/>